<evidence type="ECO:0000313" key="1">
    <source>
        <dbReference type="EMBL" id="HGZ60668.1"/>
    </source>
</evidence>
<organism evidence="1">
    <name type="scientific">Fervidicoccus fontis</name>
    <dbReference type="NCBI Taxonomy" id="683846"/>
    <lineage>
        <taxon>Archaea</taxon>
        <taxon>Thermoproteota</taxon>
        <taxon>Thermoprotei</taxon>
        <taxon>Fervidicoccales</taxon>
        <taxon>Fervidicoccaceae</taxon>
        <taxon>Fervidicoccus</taxon>
    </lineage>
</organism>
<name>A0A7J3SNA9_9CREN</name>
<comment type="caution">
    <text evidence="1">The sequence shown here is derived from an EMBL/GenBank/DDBJ whole genome shotgun (WGS) entry which is preliminary data.</text>
</comment>
<accession>A0A7J3SNA9</accession>
<reference evidence="1" key="1">
    <citation type="journal article" date="2020" name="mSystems">
        <title>Genome- and Community-Level Interaction Insights into Carbon Utilization and Element Cycling Functions of Hydrothermarchaeota in Hydrothermal Sediment.</title>
        <authorList>
            <person name="Zhou Z."/>
            <person name="Liu Y."/>
            <person name="Xu W."/>
            <person name="Pan J."/>
            <person name="Luo Z.H."/>
            <person name="Li M."/>
        </authorList>
    </citation>
    <scope>NUCLEOTIDE SEQUENCE [LARGE SCALE GENOMIC DNA]</scope>
    <source>
        <strain evidence="1">SpSt-885</strain>
    </source>
</reference>
<gene>
    <name evidence="1" type="ORF">ENW83_05660</name>
</gene>
<proteinExistence type="predicted"/>
<dbReference type="AlphaFoldDB" id="A0A7J3SNA9"/>
<protein>
    <submittedName>
        <fullName evidence="1">Uncharacterized protein</fullName>
    </submittedName>
</protein>
<dbReference type="EMBL" id="DTLS01000162">
    <property type="protein sequence ID" value="HGZ60668.1"/>
    <property type="molecule type" value="Genomic_DNA"/>
</dbReference>
<sequence>MQMEMEQKIAFALALGTLVMLVLLGLTVVASQVDCPSYKPLYSQPGLVLVYNISVTQGTYNESQLRTETVISRNLGNYTARILVVNTTVGANPMIPLFNDTSVYRIDEGLGMEEIPLYDVMLPMGIEDFSVSGMKFLGTRYYDPNSGAIITIDQNTGIILKIAYSGMGYEYTATLIRIDGGSWCNAW</sequence>